<dbReference type="AlphaFoldDB" id="A0A267GX94"/>
<keyword evidence="14" id="KW-0812">Transmembrane</keyword>
<evidence type="ECO:0000256" key="9">
    <source>
        <dbReference type="ARBA" id="ARBA00044499"/>
    </source>
</evidence>
<dbReference type="STRING" id="282301.A0A267GX94"/>
<dbReference type="GO" id="GO:0032222">
    <property type="term" value="P:regulation of synaptic transmission, cholinergic"/>
    <property type="evidence" value="ECO:0007669"/>
    <property type="project" value="InterPro"/>
</dbReference>
<reference evidence="15 16" key="1">
    <citation type="submission" date="2017-06" db="EMBL/GenBank/DDBJ databases">
        <title>A platform for efficient transgenesis in Macrostomum lignano, a flatworm model organism for stem cell research.</title>
        <authorList>
            <person name="Berezikov E."/>
        </authorList>
    </citation>
    <scope>NUCLEOTIDE SEQUENCE [LARGE SCALE GENOMIC DNA]</scope>
    <source>
        <strain evidence="15">DV1</strain>
        <tissue evidence="15">Whole organism</tissue>
    </source>
</reference>
<dbReference type="InterPro" id="IPR031424">
    <property type="entry name" value="QVR-like"/>
</dbReference>
<comment type="subcellular location">
    <subcellularLocation>
        <location evidence="1">Cell membrane</location>
        <topology evidence="1">Lipid-anchor</topology>
        <topology evidence="1">GPI-anchor</topology>
        <orientation evidence="1">Extracellular side</orientation>
    </subcellularLocation>
    <subcellularLocation>
        <location evidence="9">Membrane raft</location>
        <topology evidence="9">Lipid-anchor</topology>
        <topology evidence="9">GPI-anchor</topology>
        <orientation evidence="9">Extracellular side</orientation>
    </subcellularLocation>
</comment>
<dbReference type="GO" id="GO:0005886">
    <property type="term" value="C:plasma membrane"/>
    <property type="evidence" value="ECO:0007669"/>
    <property type="project" value="UniProtKB-SubCell"/>
</dbReference>
<organism evidence="15 16">
    <name type="scientific">Macrostomum lignano</name>
    <dbReference type="NCBI Taxonomy" id="282301"/>
    <lineage>
        <taxon>Eukaryota</taxon>
        <taxon>Metazoa</taxon>
        <taxon>Spiralia</taxon>
        <taxon>Lophotrochozoa</taxon>
        <taxon>Platyhelminthes</taxon>
        <taxon>Rhabditophora</taxon>
        <taxon>Macrostomorpha</taxon>
        <taxon>Macrostomida</taxon>
        <taxon>Macrostomidae</taxon>
        <taxon>Macrostomum</taxon>
    </lineage>
</organism>
<dbReference type="PANTHER" id="PTHR33562">
    <property type="entry name" value="ATILLA, ISOFORM B-RELATED-RELATED"/>
    <property type="match status" value="1"/>
</dbReference>
<keyword evidence="3" id="KW-1003">Cell membrane</keyword>
<evidence type="ECO:0000256" key="6">
    <source>
        <dbReference type="ARBA" id="ARBA00023157"/>
    </source>
</evidence>
<feature type="non-terminal residue" evidence="15">
    <location>
        <position position="1"/>
    </location>
</feature>
<gene>
    <name evidence="15" type="ORF">BOX15_Mlig033469g1</name>
</gene>
<evidence type="ECO:0000256" key="2">
    <source>
        <dbReference type="ARBA" id="ARBA00010522"/>
    </source>
</evidence>
<evidence type="ECO:0000256" key="11">
    <source>
        <dbReference type="ARBA" id="ARBA00044561"/>
    </source>
</evidence>
<comment type="subunit">
    <text evidence="13">Interacts (via loop 2 of the three-fingered Ly-6 domain) with Sh/shaker; this interaction may stabilize both components of the complex and may be required for targeting or retention of Sh/shaker to neural cell projections. Interacts (via loop 2 of the three-fingered Ly-6 domain) with nAChRalpha3 and potentially other nicotinic acetylcholine receptors; this interaction is required for antagonism of nicotinic acetylcholine receptors.</text>
</comment>
<evidence type="ECO:0000256" key="14">
    <source>
        <dbReference type="SAM" id="Phobius"/>
    </source>
</evidence>
<evidence type="ECO:0000256" key="10">
    <source>
        <dbReference type="ARBA" id="ARBA00044524"/>
    </source>
</evidence>
<dbReference type="GO" id="GO:0045121">
    <property type="term" value="C:membrane raft"/>
    <property type="evidence" value="ECO:0007669"/>
    <property type="project" value="UniProtKB-SubCell"/>
</dbReference>
<keyword evidence="6" id="KW-1015">Disulfide bond</keyword>
<evidence type="ECO:0000256" key="5">
    <source>
        <dbReference type="ARBA" id="ARBA00023108"/>
    </source>
</evidence>
<evidence type="ECO:0000313" key="16">
    <source>
        <dbReference type="Proteomes" id="UP000215902"/>
    </source>
</evidence>
<comment type="similarity">
    <text evidence="2">Belongs to the quiver family.</text>
</comment>
<evidence type="ECO:0000313" key="15">
    <source>
        <dbReference type="EMBL" id="PAA90663.1"/>
    </source>
</evidence>
<dbReference type="InterPro" id="IPR050975">
    <property type="entry name" value="Sleep_regulator"/>
</dbReference>
<comment type="function">
    <text evidence="12">Bifunctional regulator of neuronal activity in the mushroom body, and possibly other regions of the brain, that acts as a signaling molecule required for homeostatic regulation of sleep under normal conditions and after sleep deprivation. Reduces neuronal excitability by enhancing Sh/shaker K(+) channel activity; possibly by stabilizing Sh/shaker to increase protein levels, accelerating its activation kinetics, slowing C-type inactivation and enhancing recovery from inactivation. Specifically affects the A-type K(+) current. Antagonizes nicotinic acetylcholine receptors (nAChRs) to reduce synaptic transmission, possibly by preventing their localization to the cell surface. Required for regulation of neuromuscular excitability and plasticity at neuromuscular junctions.</text>
</comment>
<evidence type="ECO:0000256" key="12">
    <source>
        <dbReference type="ARBA" id="ARBA00045788"/>
    </source>
</evidence>
<proteinExistence type="inferred from homology"/>
<evidence type="ECO:0000256" key="8">
    <source>
        <dbReference type="ARBA" id="ARBA00031037"/>
    </source>
</evidence>
<keyword evidence="4" id="KW-0732">Signal</keyword>
<evidence type="ECO:0000256" key="1">
    <source>
        <dbReference type="ARBA" id="ARBA00004471"/>
    </source>
</evidence>
<name>A0A267GX94_9PLAT</name>
<dbReference type="GO" id="GO:0030431">
    <property type="term" value="P:sleep"/>
    <property type="evidence" value="ECO:0007669"/>
    <property type="project" value="InterPro"/>
</dbReference>
<dbReference type="Pfam" id="PF17064">
    <property type="entry name" value="QVR"/>
    <property type="match status" value="1"/>
</dbReference>
<keyword evidence="14" id="KW-1133">Transmembrane helix</keyword>
<dbReference type="GO" id="GO:0048511">
    <property type="term" value="P:rhythmic process"/>
    <property type="evidence" value="ECO:0007669"/>
    <property type="project" value="UniProtKB-KW"/>
</dbReference>
<protein>
    <recommendedName>
        <fullName evidence="10">UPAR/Ly6 domain-containing protein qvr</fullName>
    </recommendedName>
    <alternativeName>
        <fullName evidence="11">Protein quiver</fullName>
    </alternativeName>
    <alternativeName>
        <fullName evidence="8">Protein sleepless</fullName>
    </alternativeName>
</protein>
<dbReference type="EMBL" id="NIVC01000105">
    <property type="protein sequence ID" value="PAA90663.1"/>
    <property type="molecule type" value="Genomic_DNA"/>
</dbReference>
<keyword evidence="16" id="KW-1185">Reference proteome</keyword>
<evidence type="ECO:0000256" key="3">
    <source>
        <dbReference type="ARBA" id="ARBA00022475"/>
    </source>
</evidence>
<dbReference type="PANTHER" id="PTHR33562:SF31">
    <property type="entry name" value="PROTEIN QUIVER"/>
    <property type="match status" value="1"/>
</dbReference>
<feature type="transmembrane region" description="Helical" evidence="14">
    <location>
        <begin position="21"/>
        <end position="39"/>
    </location>
</feature>
<dbReference type="Proteomes" id="UP000215902">
    <property type="component" value="Unassembled WGS sequence"/>
</dbReference>
<accession>A0A267GX94</accession>
<dbReference type="OrthoDB" id="10046582at2759"/>
<keyword evidence="5" id="KW-0090">Biological rhythms</keyword>
<feature type="transmembrane region" description="Helical" evidence="14">
    <location>
        <begin position="145"/>
        <end position="165"/>
    </location>
</feature>
<keyword evidence="14" id="KW-0472">Membrane</keyword>
<evidence type="ECO:0000256" key="4">
    <source>
        <dbReference type="ARBA" id="ARBA00022729"/>
    </source>
</evidence>
<evidence type="ECO:0000256" key="7">
    <source>
        <dbReference type="ARBA" id="ARBA00023180"/>
    </source>
</evidence>
<sequence length="166" mass="18764">LIRLCLNLTFYVLRVKLISSMALYYYASLLALLLLAIQVDHSSAIMCYQCDSQEDSSCPDSRYFDQRTNALIDCTSFQARVPGTFCVKIYQESTGWHSWIKVTRRCGSRPERIAWGCNYRFVDMGVYRETCYCSDKDGCNSSKSLAASASTLCLTGLLLLVLALLR</sequence>
<comment type="caution">
    <text evidence="15">The sequence shown here is derived from an EMBL/GenBank/DDBJ whole genome shotgun (WGS) entry which is preliminary data.</text>
</comment>
<evidence type="ECO:0000256" key="13">
    <source>
        <dbReference type="ARBA" id="ARBA00046769"/>
    </source>
</evidence>
<keyword evidence="7" id="KW-0325">Glycoprotein</keyword>